<organism evidence="1 2">
    <name type="scientific">Candidatus Bacteroides pullicola</name>
    <dbReference type="NCBI Taxonomy" id="2838475"/>
    <lineage>
        <taxon>Bacteria</taxon>
        <taxon>Pseudomonadati</taxon>
        <taxon>Bacteroidota</taxon>
        <taxon>Bacteroidia</taxon>
        <taxon>Bacteroidales</taxon>
        <taxon>Bacteroidaceae</taxon>
        <taxon>Bacteroides</taxon>
    </lineage>
</organism>
<evidence type="ECO:0000313" key="1">
    <source>
        <dbReference type="EMBL" id="HIY88742.1"/>
    </source>
</evidence>
<reference evidence="1" key="2">
    <citation type="submission" date="2021-04" db="EMBL/GenBank/DDBJ databases">
        <authorList>
            <person name="Gilroy R."/>
        </authorList>
    </citation>
    <scope>NUCLEOTIDE SEQUENCE</scope>
    <source>
        <strain evidence="1">Gambia2-208</strain>
    </source>
</reference>
<dbReference type="EMBL" id="DXCV01000056">
    <property type="protein sequence ID" value="HIY88742.1"/>
    <property type="molecule type" value="Genomic_DNA"/>
</dbReference>
<dbReference type="Proteomes" id="UP000886851">
    <property type="component" value="Unassembled WGS sequence"/>
</dbReference>
<name>A0A9D1ZMB5_9BACE</name>
<sequence length="113" mass="12721">MKRLSSLLVGIAITILFLASCIPAEIVAEEVKLGIAQEMANNPDLISNISMSSLGISDIQVTDVTLVHKEGKQYAGLVTFKIRYWGRYEQVKYPIDVISDGFNYLWEIHFDKQ</sequence>
<gene>
    <name evidence="1" type="ORF">H9824_08575</name>
</gene>
<reference evidence="1" key="1">
    <citation type="journal article" date="2021" name="PeerJ">
        <title>Extensive microbial diversity within the chicken gut microbiome revealed by metagenomics and culture.</title>
        <authorList>
            <person name="Gilroy R."/>
            <person name="Ravi A."/>
            <person name="Getino M."/>
            <person name="Pursley I."/>
            <person name="Horton D.L."/>
            <person name="Alikhan N.F."/>
            <person name="Baker D."/>
            <person name="Gharbi K."/>
            <person name="Hall N."/>
            <person name="Watson M."/>
            <person name="Adriaenssens E.M."/>
            <person name="Foster-Nyarko E."/>
            <person name="Jarju S."/>
            <person name="Secka A."/>
            <person name="Antonio M."/>
            <person name="Oren A."/>
            <person name="Chaudhuri R.R."/>
            <person name="La Ragione R."/>
            <person name="Hildebrand F."/>
            <person name="Pallen M.J."/>
        </authorList>
    </citation>
    <scope>NUCLEOTIDE SEQUENCE</scope>
    <source>
        <strain evidence="1">Gambia2-208</strain>
    </source>
</reference>
<accession>A0A9D1ZMB5</accession>
<dbReference type="AlphaFoldDB" id="A0A9D1ZMB5"/>
<protein>
    <recommendedName>
        <fullName evidence="3">Lipoprotein</fullName>
    </recommendedName>
</protein>
<proteinExistence type="predicted"/>
<dbReference type="PROSITE" id="PS51257">
    <property type="entry name" value="PROKAR_LIPOPROTEIN"/>
    <property type="match status" value="1"/>
</dbReference>
<comment type="caution">
    <text evidence="1">The sequence shown here is derived from an EMBL/GenBank/DDBJ whole genome shotgun (WGS) entry which is preliminary data.</text>
</comment>
<evidence type="ECO:0008006" key="3">
    <source>
        <dbReference type="Google" id="ProtNLM"/>
    </source>
</evidence>
<evidence type="ECO:0000313" key="2">
    <source>
        <dbReference type="Proteomes" id="UP000886851"/>
    </source>
</evidence>